<sequence>MGLSAIVDPPSTMEKHVFARESRNESGLGQQRFLITPHVIPFSSSDTV</sequence>
<keyword evidence="2" id="KW-1185">Reference proteome</keyword>
<dbReference type="RefSeq" id="WP_252167856.1">
    <property type="nucleotide sequence ID" value="NZ_CP084930.1"/>
</dbReference>
<proteinExistence type="predicted"/>
<gene>
    <name evidence="1" type="ORF">LHA26_06200</name>
</gene>
<name>A0ABY4XAR6_9SPHN</name>
<reference evidence="1" key="1">
    <citation type="journal article" date="2022" name="Toxins">
        <title>Genomic Analysis of Sphingopyxis sp. USTB-05 for Biodegrading Cyanobacterial Hepatotoxins.</title>
        <authorList>
            <person name="Liu C."/>
            <person name="Xu Q."/>
            <person name="Zhao Z."/>
            <person name="Zhang H."/>
            <person name="Liu X."/>
            <person name="Yin C."/>
            <person name="Liu Y."/>
            <person name="Yan H."/>
        </authorList>
    </citation>
    <scope>NUCLEOTIDE SEQUENCE</scope>
    <source>
        <strain evidence="1">NBD5</strain>
    </source>
</reference>
<evidence type="ECO:0000313" key="2">
    <source>
        <dbReference type="Proteomes" id="UP001056937"/>
    </source>
</evidence>
<accession>A0ABY4XAR6</accession>
<dbReference type="Proteomes" id="UP001056937">
    <property type="component" value="Chromosome 1"/>
</dbReference>
<dbReference type="EMBL" id="CP084930">
    <property type="protein sequence ID" value="USI74050.1"/>
    <property type="molecule type" value="Genomic_DNA"/>
</dbReference>
<organism evidence="1 2">
    <name type="scientific">Sphingomonas morindae</name>
    <dbReference type="NCBI Taxonomy" id="1541170"/>
    <lineage>
        <taxon>Bacteria</taxon>
        <taxon>Pseudomonadati</taxon>
        <taxon>Pseudomonadota</taxon>
        <taxon>Alphaproteobacteria</taxon>
        <taxon>Sphingomonadales</taxon>
        <taxon>Sphingomonadaceae</taxon>
        <taxon>Sphingomonas</taxon>
    </lineage>
</organism>
<evidence type="ECO:0000313" key="1">
    <source>
        <dbReference type="EMBL" id="USI74050.1"/>
    </source>
</evidence>
<protein>
    <submittedName>
        <fullName evidence="1">Uncharacterized protein</fullName>
    </submittedName>
</protein>